<accession>A0A397Y3L2</accession>
<dbReference type="Proteomes" id="UP000264353">
    <property type="component" value="Chromosome A9"/>
</dbReference>
<name>A0A397Y3L2_BRACM</name>
<protein>
    <submittedName>
        <fullName evidence="1">Uncharacterized protein</fullName>
    </submittedName>
</protein>
<reference evidence="1 2" key="1">
    <citation type="submission" date="2018-06" db="EMBL/GenBank/DDBJ databases">
        <title>WGS assembly of Brassica rapa FPsc.</title>
        <authorList>
            <person name="Bowman J."/>
            <person name="Kohchi T."/>
            <person name="Yamato K."/>
            <person name="Jenkins J."/>
            <person name="Shu S."/>
            <person name="Ishizaki K."/>
            <person name="Yamaoka S."/>
            <person name="Nishihama R."/>
            <person name="Nakamura Y."/>
            <person name="Berger F."/>
            <person name="Adam C."/>
            <person name="Aki S."/>
            <person name="Althoff F."/>
            <person name="Araki T."/>
            <person name="Arteaga-Vazquez M."/>
            <person name="Balasubrmanian S."/>
            <person name="Bauer D."/>
            <person name="Boehm C."/>
            <person name="Briginshaw L."/>
            <person name="Caballero-Perez J."/>
            <person name="Catarino B."/>
            <person name="Chen F."/>
            <person name="Chiyoda S."/>
            <person name="Chovatia M."/>
            <person name="Davies K."/>
            <person name="Delmans M."/>
            <person name="Demura T."/>
            <person name="Dierschke T."/>
            <person name="Dolan L."/>
            <person name="Dorantes-Acosta A."/>
            <person name="Eklund D."/>
            <person name="Florent S."/>
            <person name="Flores-Sandoval E."/>
            <person name="Fujiyama A."/>
            <person name="Fukuzawa H."/>
            <person name="Galik B."/>
            <person name="Grimanelli D."/>
            <person name="Grimwood J."/>
            <person name="Grossniklaus U."/>
            <person name="Hamada T."/>
            <person name="Haseloff J."/>
            <person name="Hetherington A."/>
            <person name="Higo A."/>
            <person name="Hirakawa Y."/>
            <person name="Hundley H."/>
            <person name="Ikeda Y."/>
            <person name="Inoue K."/>
            <person name="Inoue S."/>
            <person name="Ishida S."/>
            <person name="Jia Q."/>
            <person name="Kakita M."/>
            <person name="Kanazawa T."/>
            <person name="Kawai Y."/>
            <person name="Kawashima T."/>
            <person name="Kennedy M."/>
            <person name="Kinose K."/>
            <person name="Kinoshita T."/>
            <person name="Kohara Y."/>
            <person name="Koide E."/>
            <person name="Komatsu K."/>
            <person name="Kopischke S."/>
            <person name="Kubo M."/>
            <person name="Kyozuka J."/>
            <person name="Lagercrantz U."/>
            <person name="Lin S."/>
            <person name="Lindquist E."/>
            <person name="Lipzen A."/>
            <person name="Lu C."/>
            <person name="Luna E."/>
            <person name="Martienssen R."/>
            <person name="Minamino N."/>
            <person name="Mizutani M."/>
            <person name="Mizutani M."/>
            <person name="Mochizuki N."/>
            <person name="Monte I."/>
            <person name="Mosher R."/>
            <person name="Nagasaki H."/>
            <person name="Nakagami H."/>
            <person name="Naramoto S."/>
            <person name="Nishitani K."/>
            <person name="Ohtani M."/>
            <person name="Okamoto T."/>
            <person name="Okumura M."/>
            <person name="Phillips J."/>
            <person name="Pollak B."/>
            <person name="Reinders A."/>
            <person name="Roevekamp M."/>
            <person name="Sano R."/>
            <person name="Sawa S."/>
            <person name="Schmid M."/>
            <person name="Shirakawa M."/>
            <person name="Solano R."/>
            <person name="Spunde A."/>
            <person name="Suetsugu N."/>
            <person name="Sugano S."/>
            <person name="Sugiyama A."/>
            <person name="Sun R."/>
            <person name="Suzuki Y."/>
            <person name="Takenaka M."/>
            <person name="Takezawa D."/>
            <person name="Tomogane H."/>
            <person name="Tsuzuki M."/>
            <person name="Ueda T."/>
            <person name="Umeda M."/>
            <person name="Ward J."/>
            <person name="Watanabe Y."/>
            <person name="Yazaki K."/>
            <person name="Yokoyama R."/>
            <person name="Yoshitake Y."/>
            <person name="Yotsui I."/>
            <person name="Zachgo S."/>
            <person name="Schmutz J."/>
        </authorList>
    </citation>
    <scope>NUCLEOTIDE SEQUENCE [LARGE SCALE GENOMIC DNA]</scope>
    <source>
        <strain evidence="2">cv. B-3</strain>
    </source>
</reference>
<evidence type="ECO:0000313" key="1">
    <source>
        <dbReference type="EMBL" id="RID47378.1"/>
    </source>
</evidence>
<dbReference type="AlphaFoldDB" id="A0A397Y3L2"/>
<sequence length="77" mass="8936">MSVYSRPNFSSMQVIIYTIDLVFFSGSLRVKNQYTKDLPLWLSFEKPSTSEIELDEDGVWNIAEEKDKSFIANCLCF</sequence>
<organism evidence="1 2">
    <name type="scientific">Brassica campestris</name>
    <name type="common">Field mustard</name>
    <dbReference type="NCBI Taxonomy" id="3711"/>
    <lineage>
        <taxon>Eukaryota</taxon>
        <taxon>Viridiplantae</taxon>
        <taxon>Streptophyta</taxon>
        <taxon>Embryophyta</taxon>
        <taxon>Tracheophyta</taxon>
        <taxon>Spermatophyta</taxon>
        <taxon>Magnoliopsida</taxon>
        <taxon>eudicotyledons</taxon>
        <taxon>Gunneridae</taxon>
        <taxon>Pentapetalae</taxon>
        <taxon>rosids</taxon>
        <taxon>malvids</taxon>
        <taxon>Brassicales</taxon>
        <taxon>Brassicaceae</taxon>
        <taxon>Brassiceae</taxon>
        <taxon>Brassica</taxon>
    </lineage>
</organism>
<proteinExistence type="predicted"/>
<gene>
    <name evidence="1" type="ORF">BRARA_I03976</name>
</gene>
<evidence type="ECO:0000313" key="2">
    <source>
        <dbReference type="Proteomes" id="UP000264353"/>
    </source>
</evidence>
<dbReference type="EMBL" id="CM010636">
    <property type="protein sequence ID" value="RID47378.1"/>
    <property type="molecule type" value="Genomic_DNA"/>
</dbReference>